<dbReference type="AlphaFoldDB" id="A0A177BA64"/>
<feature type="repeat" description="WD" evidence="3">
    <location>
        <begin position="89"/>
        <end position="130"/>
    </location>
</feature>
<evidence type="ECO:0000256" key="1">
    <source>
        <dbReference type="ARBA" id="ARBA00022574"/>
    </source>
</evidence>
<dbReference type="InterPro" id="IPR036322">
    <property type="entry name" value="WD40_repeat_dom_sf"/>
</dbReference>
<feature type="repeat" description="WD" evidence="3">
    <location>
        <begin position="131"/>
        <end position="173"/>
    </location>
</feature>
<protein>
    <submittedName>
        <fullName evidence="5">Outer row dynein assembly protein 16</fullName>
    </submittedName>
</protein>
<dbReference type="EMBL" id="LWCA01000079">
    <property type="protein sequence ID" value="OAF71105.1"/>
    <property type="molecule type" value="Genomic_DNA"/>
</dbReference>
<feature type="non-terminal residue" evidence="5">
    <location>
        <position position="331"/>
    </location>
</feature>
<keyword evidence="2" id="KW-0677">Repeat</keyword>
<evidence type="ECO:0000313" key="6">
    <source>
        <dbReference type="Proteomes" id="UP000078046"/>
    </source>
</evidence>
<dbReference type="Gene3D" id="2.130.10.10">
    <property type="entry name" value="YVTN repeat-like/Quinoprotein amine dehydrogenase"/>
    <property type="match status" value="1"/>
</dbReference>
<dbReference type="PROSITE" id="PS00678">
    <property type="entry name" value="WD_REPEATS_1"/>
    <property type="match status" value="1"/>
</dbReference>
<dbReference type="OrthoDB" id="6276600at2759"/>
<dbReference type="InterPro" id="IPR050995">
    <property type="entry name" value="WD-F-box_domain-protein"/>
</dbReference>
<dbReference type="PROSITE" id="PS50294">
    <property type="entry name" value="WD_REPEATS_REGION"/>
    <property type="match status" value="1"/>
</dbReference>
<dbReference type="Pfam" id="PF00400">
    <property type="entry name" value="WD40"/>
    <property type="match status" value="3"/>
</dbReference>
<dbReference type="PROSITE" id="PS50082">
    <property type="entry name" value="WD_REPEATS_2"/>
    <property type="match status" value="2"/>
</dbReference>
<dbReference type="InterPro" id="IPR015943">
    <property type="entry name" value="WD40/YVTN_repeat-like_dom_sf"/>
</dbReference>
<evidence type="ECO:0000259" key="4">
    <source>
        <dbReference type="Pfam" id="PF13843"/>
    </source>
</evidence>
<keyword evidence="6" id="KW-1185">Reference proteome</keyword>
<name>A0A177BA64_9BILA</name>
<dbReference type="Proteomes" id="UP000078046">
    <property type="component" value="Unassembled WGS sequence"/>
</dbReference>
<dbReference type="SMART" id="SM00320">
    <property type="entry name" value="WD40"/>
    <property type="match status" value="3"/>
</dbReference>
<dbReference type="SUPFAM" id="SSF50978">
    <property type="entry name" value="WD40 repeat-like"/>
    <property type="match status" value="1"/>
</dbReference>
<evidence type="ECO:0000256" key="2">
    <source>
        <dbReference type="ARBA" id="ARBA00022737"/>
    </source>
</evidence>
<evidence type="ECO:0000256" key="3">
    <source>
        <dbReference type="PROSITE-ProRule" id="PRU00221"/>
    </source>
</evidence>
<dbReference type="InterPro" id="IPR029526">
    <property type="entry name" value="PGBD"/>
</dbReference>
<evidence type="ECO:0000313" key="5">
    <source>
        <dbReference type="EMBL" id="OAF71105.1"/>
    </source>
</evidence>
<dbReference type="InterPro" id="IPR001680">
    <property type="entry name" value="WD40_rpt"/>
</dbReference>
<comment type="caution">
    <text evidence="5">The sequence shown here is derived from an EMBL/GenBank/DDBJ whole genome shotgun (WGS) entry which is preliminary data.</text>
</comment>
<keyword evidence="1 3" id="KW-0853">WD repeat</keyword>
<reference evidence="5 6" key="1">
    <citation type="submission" date="2016-04" db="EMBL/GenBank/DDBJ databases">
        <title>The genome of Intoshia linei affirms orthonectids as highly simplified spiralians.</title>
        <authorList>
            <person name="Mikhailov K.V."/>
            <person name="Slusarev G.S."/>
            <person name="Nikitin M.A."/>
            <person name="Logacheva M.D."/>
            <person name="Penin A."/>
            <person name="Aleoshin V."/>
            <person name="Panchin Y.V."/>
        </authorList>
    </citation>
    <scope>NUCLEOTIDE SEQUENCE [LARGE SCALE GENOMIC DNA]</scope>
    <source>
        <strain evidence="5">Intl2013</strain>
        <tissue evidence="5">Whole animal</tissue>
    </source>
</reference>
<gene>
    <name evidence="5" type="ORF">A3Q56_01140</name>
</gene>
<dbReference type="InterPro" id="IPR019775">
    <property type="entry name" value="WD40_repeat_CS"/>
</dbReference>
<dbReference type="PANTHER" id="PTHR14604">
    <property type="entry name" value="WD40 REPEAT PF20"/>
    <property type="match status" value="1"/>
</dbReference>
<dbReference type="Pfam" id="PF13843">
    <property type="entry name" value="DDE_Tnp_1_7"/>
    <property type="match status" value="1"/>
</dbReference>
<dbReference type="PANTHER" id="PTHR14604:SF3">
    <property type="entry name" value="SPERM-ASSOCIATED ANTIGEN 16 PROTEIN"/>
    <property type="match status" value="1"/>
</dbReference>
<proteinExistence type="predicted"/>
<sequence length="331" mass="37597">MKLKRVLLRYYPPGILLEYTQQGNLHTRKLELPTLKAESNINEVVDEISNKEPLINDANTSQIKLLIKRLQSKIAKIKYDNKYTQHKILKTHLLPVTSVSFNKPGSKFITSSYDRTCCIWNTEDGKLLNSLEGHGSVVYKAKFNNPYGNKIVTISFDKTCKLWDTATGKCNHTYRGYKAELVCLDIHPQSTTLATGTMKNEIKICDVESGVELHSLSKTLKKIFYTFSGSECDSEYLIESLTESESGAPEPVISMTGKDDVTPKNKIFDRSNVSIEKFFRLLFTNNIMEIIVNCTNMKIADTCSKYSRPRDEKLTNSVEMNAYIGILFISR</sequence>
<accession>A0A177BA64</accession>
<organism evidence="5 6">
    <name type="scientific">Intoshia linei</name>
    <dbReference type="NCBI Taxonomy" id="1819745"/>
    <lineage>
        <taxon>Eukaryota</taxon>
        <taxon>Metazoa</taxon>
        <taxon>Spiralia</taxon>
        <taxon>Lophotrochozoa</taxon>
        <taxon>Mesozoa</taxon>
        <taxon>Orthonectida</taxon>
        <taxon>Rhopaluridae</taxon>
        <taxon>Intoshia</taxon>
    </lineage>
</organism>
<feature type="domain" description="PiggyBac transposable element-derived protein" evidence="4">
    <location>
        <begin position="277"/>
        <end position="329"/>
    </location>
</feature>